<feature type="non-terminal residue" evidence="2">
    <location>
        <position position="71"/>
    </location>
</feature>
<proteinExistence type="predicted"/>
<reference evidence="2" key="1">
    <citation type="submission" date="2014-05" db="EMBL/GenBank/DDBJ databases">
        <title>The transcriptome of the halophilic microalga Tetraselmis sp. GSL018 isolated from the Great Salt Lake, Utah.</title>
        <authorList>
            <person name="Jinkerson R.E."/>
            <person name="D'Adamo S."/>
            <person name="Posewitz M.C."/>
        </authorList>
    </citation>
    <scope>NUCLEOTIDE SEQUENCE</scope>
    <source>
        <strain evidence="2">GSL018</strain>
    </source>
</reference>
<feature type="compositionally biased region" description="Basic and acidic residues" evidence="1">
    <location>
        <begin position="42"/>
        <end position="58"/>
    </location>
</feature>
<gene>
    <name evidence="2" type="ORF">TSPGSL018_23774</name>
</gene>
<feature type="region of interest" description="Disordered" evidence="1">
    <location>
        <begin position="42"/>
        <end position="71"/>
    </location>
</feature>
<accession>A0A061QRF7</accession>
<organism evidence="2">
    <name type="scientific">Tetraselmis sp. GSL018</name>
    <dbReference type="NCBI Taxonomy" id="582737"/>
    <lineage>
        <taxon>Eukaryota</taxon>
        <taxon>Viridiplantae</taxon>
        <taxon>Chlorophyta</taxon>
        <taxon>core chlorophytes</taxon>
        <taxon>Chlorodendrophyceae</taxon>
        <taxon>Chlorodendrales</taxon>
        <taxon>Chlorodendraceae</taxon>
        <taxon>Tetraselmis</taxon>
    </lineage>
</organism>
<name>A0A061QRF7_9CHLO</name>
<sequence>TLFVTGKKFVVFFTMFLRCPPLHVVNNIGICVRRGPKNTILRSRDASRRSNLSSDKKSYRPPAGGTSAAQG</sequence>
<feature type="non-terminal residue" evidence="2">
    <location>
        <position position="1"/>
    </location>
</feature>
<evidence type="ECO:0000313" key="2">
    <source>
        <dbReference type="EMBL" id="JAC62283.1"/>
    </source>
</evidence>
<dbReference type="AlphaFoldDB" id="A0A061QRF7"/>
<evidence type="ECO:0000256" key="1">
    <source>
        <dbReference type="SAM" id="MobiDB-lite"/>
    </source>
</evidence>
<dbReference type="EMBL" id="GBEZ01024735">
    <property type="protein sequence ID" value="JAC62283.1"/>
    <property type="molecule type" value="Transcribed_RNA"/>
</dbReference>
<protein>
    <submittedName>
        <fullName evidence="2">Uncharacterized protein</fullName>
    </submittedName>
</protein>